<sequence length="214" mass="23818">MLRLYLCKGFNNLLEQDDKGDVSAETTGPAPAEVSDGIQISAEQSSNDNLFLSYNNANLRLVEDLEHDGGGIPNFLLNSSPSTLLSAVGLYTYLAGALELEYNIDYNLRSLNKSNFIRTELLSAETCTPSRLLVHGLWTRLLWSFWPVLNMILMLRCSGDYSDPIAGLIEFPFLPRPRISADVRFSADVFSAQFWVFSFGAASVQLLSLRFCCL</sequence>
<accession>A0ABR2SQH9</accession>
<proteinExistence type="predicted"/>
<dbReference type="Proteomes" id="UP001396334">
    <property type="component" value="Unassembled WGS sequence"/>
</dbReference>
<name>A0ABR2SQH9_9ROSI</name>
<evidence type="ECO:0000313" key="1">
    <source>
        <dbReference type="EMBL" id="KAK9027522.1"/>
    </source>
</evidence>
<comment type="caution">
    <text evidence="1">The sequence shown here is derived from an EMBL/GenBank/DDBJ whole genome shotgun (WGS) entry which is preliminary data.</text>
</comment>
<reference evidence="1 2" key="1">
    <citation type="journal article" date="2024" name="G3 (Bethesda)">
        <title>Genome assembly of Hibiscus sabdariffa L. provides insights into metabolisms of medicinal natural products.</title>
        <authorList>
            <person name="Kim T."/>
        </authorList>
    </citation>
    <scope>NUCLEOTIDE SEQUENCE [LARGE SCALE GENOMIC DNA]</scope>
    <source>
        <strain evidence="1">TK-2024</strain>
        <tissue evidence="1">Old leaves</tissue>
    </source>
</reference>
<dbReference type="EMBL" id="JBBPBN010000012">
    <property type="protein sequence ID" value="KAK9027522.1"/>
    <property type="molecule type" value="Genomic_DNA"/>
</dbReference>
<organism evidence="1 2">
    <name type="scientific">Hibiscus sabdariffa</name>
    <name type="common">roselle</name>
    <dbReference type="NCBI Taxonomy" id="183260"/>
    <lineage>
        <taxon>Eukaryota</taxon>
        <taxon>Viridiplantae</taxon>
        <taxon>Streptophyta</taxon>
        <taxon>Embryophyta</taxon>
        <taxon>Tracheophyta</taxon>
        <taxon>Spermatophyta</taxon>
        <taxon>Magnoliopsida</taxon>
        <taxon>eudicotyledons</taxon>
        <taxon>Gunneridae</taxon>
        <taxon>Pentapetalae</taxon>
        <taxon>rosids</taxon>
        <taxon>malvids</taxon>
        <taxon>Malvales</taxon>
        <taxon>Malvaceae</taxon>
        <taxon>Malvoideae</taxon>
        <taxon>Hibiscus</taxon>
    </lineage>
</organism>
<keyword evidence="2" id="KW-1185">Reference proteome</keyword>
<evidence type="ECO:0000313" key="2">
    <source>
        <dbReference type="Proteomes" id="UP001396334"/>
    </source>
</evidence>
<gene>
    <name evidence="1" type="ORF">V6N11_067355</name>
</gene>
<protein>
    <submittedName>
        <fullName evidence="1">Uncharacterized protein</fullName>
    </submittedName>
</protein>